<dbReference type="InterPro" id="IPR007129">
    <property type="entry name" value="Ubiqinol_cyt_c_chaperone_CPB3"/>
</dbReference>
<evidence type="ECO:0000313" key="4">
    <source>
        <dbReference type="Proteomes" id="UP001307889"/>
    </source>
</evidence>
<dbReference type="Pfam" id="PF03981">
    <property type="entry name" value="Ubiq_cyt_C_chap"/>
    <property type="match status" value="1"/>
</dbReference>
<accession>A0ABN7AJM9</accession>
<evidence type="ECO:0000313" key="3">
    <source>
        <dbReference type="EMBL" id="BES92268.1"/>
    </source>
</evidence>
<proteinExistence type="inferred from homology"/>
<dbReference type="Proteomes" id="UP001307889">
    <property type="component" value="Chromosome 3"/>
</dbReference>
<gene>
    <name evidence="3" type="ORF">NTJ_05078</name>
</gene>
<protein>
    <submittedName>
        <fullName evidence="3">Ubiquinol-cytochrome C chaperone</fullName>
    </submittedName>
</protein>
<feature type="domain" description="Ubiquinol-cytochrome c chaperone" evidence="2">
    <location>
        <begin position="114"/>
        <end position="249"/>
    </location>
</feature>
<dbReference type="PANTHER" id="PTHR12184">
    <property type="entry name" value="UBIQUINOL-CYTOCHROME C REDUCTASE COMPLEX ASSEMBLY FACTOR 1 FAMILY MEMBER"/>
    <property type="match status" value="1"/>
</dbReference>
<dbReference type="InterPro" id="IPR021150">
    <property type="entry name" value="Ubiq_cyt_c_chap"/>
</dbReference>
<reference evidence="3 4" key="1">
    <citation type="submission" date="2023-09" db="EMBL/GenBank/DDBJ databases">
        <title>Nesidiocoris tenuis whole genome shotgun sequence.</title>
        <authorList>
            <person name="Shibata T."/>
            <person name="Shimoda M."/>
            <person name="Kobayashi T."/>
            <person name="Uehara T."/>
        </authorList>
    </citation>
    <scope>NUCLEOTIDE SEQUENCE [LARGE SCALE GENOMIC DNA]</scope>
    <source>
        <strain evidence="3 4">Japan</strain>
    </source>
</reference>
<evidence type="ECO:0000259" key="2">
    <source>
        <dbReference type="Pfam" id="PF03981"/>
    </source>
</evidence>
<dbReference type="PANTHER" id="PTHR12184:SF1">
    <property type="entry name" value="UBIQUINOL-CYTOCHROME-C REDUCTASE COMPLEX ASSEMBLY FACTOR 1"/>
    <property type="match status" value="1"/>
</dbReference>
<sequence>MNVHSISRLYFRHSALLACPKINFHHCSKPKFQEINLRCPHTPAYGALLKMPDGILVPRTVSTETFGIDKRDGFGQSIKKRIRTYIRTTKLRAAGFKLYEQIADQIDYATFMTKLELPDTFYSWFMITELHVWMLMARLMANPYDGRSVRNNIVEALWKDVTTRAKQLGPEHSSVVRSQISELNQGFQAALVLYDEGLLSSDKVLACALWRRFFNRNCSSAHQLELMVLYVRHTIRVLDSIELEDLVNDKRINWIPIEKAIEEQKKRANGEQ</sequence>
<organism evidence="3 4">
    <name type="scientific">Nesidiocoris tenuis</name>
    <dbReference type="NCBI Taxonomy" id="355587"/>
    <lineage>
        <taxon>Eukaryota</taxon>
        <taxon>Metazoa</taxon>
        <taxon>Ecdysozoa</taxon>
        <taxon>Arthropoda</taxon>
        <taxon>Hexapoda</taxon>
        <taxon>Insecta</taxon>
        <taxon>Pterygota</taxon>
        <taxon>Neoptera</taxon>
        <taxon>Paraneoptera</taxon>
        <taxon>Hemiptera</taxon>
        <taxon>Heteroptera</taxon>
        <taxon>Panheteroptera</taxon>
        <taxon>Cimicomorpha</taxon>
        <taxon>Miridae</taxon>
        <taxon>Dicyphina</taxon>
        <taxon>Nesidiocoris</taxon>
    </lineage>
</organism>
<comment type="similarity">
    <text evidence="1">Belongs to the CBP3 family.</text>
</comment>
<keyword evidence="4" id="KW-1185">Reference proteome</keyword>
<dbReference type="EMBL" id="AP028911">
    <property type="protein sequence ID" value="BES92268.1"/>
    <property type="molecule type" value="Genomic_DNA"/>
</dbReference>
<evidence type="ECO:0000256" key="1">
    <source>
        <dbReference type="ARBA" id="ARBA00006407"/>
    </source>
</evidence>
<name>A0ABN7AJM9_9HEMI</name>